<protein>
    <submittedName>
        <fullName evidence="1">Uncharacterized protein</fullName>
    </submittedName>
</protein>
<dbReference type="RefSeq" id="YP_008241767.1">
    <property type="nucleotide sequence ID" value="NC_021799.1"/>
</dbReference>
<organism evidence="1 2">
    <name type="scientific">Cellulophaga phage phi19:1</name>
    <dbReference type="NCBI Taxonomy" id="1327970"/>
    <lineage>
        <taxon>Viruses</taxon>
        <taxon>Duplodnaviria</taxon>
        <taxon>Heunggongvirae</taxon>
        <taxon>Uroviricota</taxon>
        <taxon>Caudoviricetes</taxon>
        <taxon>Assiduviridae</taxon>
        <taxon>Cellubavirus</taxon>
        <taxon>Cellubavirus phi19una</taxon>
    </lineage>
</organism>
<evidence type="ECO:0000313" key="1">
    <source>
        <dbReference type="EMBL" id="AGO47364.1"/>
    </source>
</evidence>
<gene>
    <name evidence="1" type="ORF">Phi19:1_gp074</name>
</gene>
<dbReference type="GeneID" id="16880915"/>
<sequence>MNNKQRKLEYIRAKNALRLRKIHFLRFDVAEVMTNQQSFVLNEFVNKQLNRYTLMRNKIFNVNYEYNLIDFTCGYLGYGFEKGLKTIRIKYKRK</sequence>
<name>R9ZVZ3_9CAUD</name>
<dbReference type="Proteomes" id="UP000014730">
    <property type="component" value="Segment"/>
</dbReference>
<accession>R9ZVZ3</accession>
<keyword evidence="2" id="KW-1185">Reference proteome</keyword>
<dbReference type="KEGG" id="vg:16880915"/>
<proteinExistence type="predicted"/>
<reference evidence="2" key="2">
    <citation type="submission" date="2013-03" db="EMBL/GenBank/DDBJ databases">
        <title>The Cellulophaga phages: a novel, diverse, and globally ubiquitous model system.</title>
        <authorList>
            <person name="Holmfeldt K."/>
            <person name="Solonenko N."/>
            <person name="Shah M."/>
            <person name="Corrier K."/>
            <person name="Riemann L."/>
            <person name="VerBerkmoes N.C."/>
            <person name="Sullivan M.B."/>
        </authorList>
    </citation>
    <scope>NUCLEOTIDE SEQUENCE [LARGE SCALE GENOMIC DNA]</scope>
</reference>
<evidence type="ECO:0000313" key="2">
    <source>
        <dbReference type="Proteomes" id="UP000014730"/>
    </source>
</evidence>
<reference evidence="1 2" key="1">
    <citation type="journal article" date="2013" name="Proc. Natl. Acad. Sci. U.S.A.">
        <title>Twelve previously unknown phage genera are ubiquitous in global oceans.</title>
        <authorList>
            <person name="Holmfeldt K."/>
            <person name="Solonenko N."/>
            <person name="Shah M."/>
            <person name="Corrier K."/>
            <person name="Riemann L."/>
            <person name="Verberkmoes N.C."/>
            <person name="Sullivan M.B."/>
        </authorList>
    </citation>
    <scope>NUCLEOTIDE SEQUENCE [LARGE SCALE GENOMIC DNA]</scope>
    <source>
        <strain evidence="1">Phi19:1</strain>
    </source>
</reference>
<dbReference type="EMBL" id="KC821607">
    <property type="protein sequence ID" value="AGO47364.1"/>
    <property type="molecule type" value="Genomic_DNA"/>
</dbReference>